<evidence type="ECO:0000259" key="9">
    <source>
        <dbReference type="PROSITE" id="PS51194"/>
    </source>
</evidence>
<dbReference type="InterPro" id="IPR014014">
    <property type="entry name" value="RNA_helicase_DEAD_Q_motif"/>
</dbReference>
<keyword evidence="1" id="KW-0547">Nucleotide-binding</keyword>
<feature type="compositionally biased region" description="Basic and acidic residues" evidence="7">
    <location>
        <begin position="151"/>
        <end position="167"/>
    </location>
</feature>
<evidence type="ECO:0000256" key="1">
    <source>
        <dbReference type="ARBA" id="ARBA00022741"/>
    </source>
</evidence>
<dbReference type="SUPFAM" id="SSF52540">
    <property type="entry name" value="P-loop containing nucleoside triphosphate hydrolases"/>
    <property type="match status" value="1"/>
</dbReference>
<evidence type="ECO:0000256" key="6">
    <source>
        <dbReference type="PROSITE-ProRule" id="PRU00552"/>
    </source>
</evidence>
<feature type="domain" description="DEAD-box RNA helicase Q" evidence="10">
    <location>
        <begin position="211"/>
        <end position="239"/>
    </location>
</feature>
<evidence type="ECO:0000259" key="10">
    <source>
        <dbReference type="PROSITE" id="PS51195"/>
    </source>
</evidence>
<dbReference type="SMART" id="SM00487">
    <property type="entry name" value="DEXDc"/>
    <property type="match status" value="1"/>
</dbReference>
<feature type="domain" description="Helicase ATP-binding" evidence="8">
    <location>
        <begin position="242"/>
        <end position="442"/>
    </location>
</feature>
<dbReference type="InterPro" id="IPR001650">
    <property type="entry name" value="Helicase_C-like"/>
</dbReference>
<evidence type="ECO:0000256" key="2">
    <source>
        <dbReference type="ARBA" id="ARBA00022801"/>
    </source>
</evidence>
<dbReference type="Pfam" id="PF00270">
    <property type="entry name" value="DEAD"/>
    <property type="match status" value="1"/>
</dbReference>
<feature type="region of interest" description="Disordered" evidence="7">
    <location>
        <begin position="1"/>
        <end position="201"/>
    </location>
</feature>
<dbReference type="PROSITE" id="PS51192">
    <property type="entry name" value="HELICASE_ATP_BIND_1"/>
    <property type="match status" value="1"/>
</dbReference>
<accession>A0ABN2LB62</accession>
<keyword evidence="3" id="KW-0347">Helicase</keyword>
<evidence type="ECO:0000256" key="7">
    <source>
        <dbReference type="SAM" id="MobiDB-lite"/>
    </source>
</evidence>
<proteinExistence type="inferred from homology"/>
<dbReference type="InterPro" id="IPR014001">
    <property type="entry name" value="Helicase_ATP-bd"/>
</dbReference>
<evidence type="ECO:0000313" key="12">
    <source>
        <dbReference type="Proteomes" id="UP001500851"/>
    </source>
</evidence>
<evidence type="ECO:0008006" key="13">
    <source>
        <dbReference type="Google" id="ProtNLM"/>
    </source>
</evidence>
<dbReference type="Proteomes" id="UP001500851">
    <property type="component" value="Unassembled WGS sequence"/>
</dbReference>
<feature type="region of interest" description="Disordered" evidence="7">
    <location>
        <begin position="281"/>
        <end position="306"/>
    </location>
</feature>
<evidence type="ECO:0000256" key="3">
    <source>
        <dbReference type="ARBA" id="ARBA00022806"/>
    </source>
</evidence>
<dbReference type="Pfam" id="PF00271">
    <property type="entry name" value="Helicase_C"/>
    <property type="match status" value="1"/>
</dbReference>
<dbReference type="PANTHER" id="PTHR47959:SF13">
    <property type="entry name" value="ATP-DEPENDENT RNA HELICASE RHLE"/>
    <property type="match status" value="1"/>
</dbReference>
<evidence type="ECO:0000256" key="5">
    <source>
        <dbReference type="ARBA" id="ARBA00038437"/>
    </source>
</evidence>
<dbReference type="PROSITE" id="PS51195">
    <property type="entry name" value="Q_MOTIF"/>
    <property type="match status" value="1"/>
</dbReference>
<dbReference type="InterPro" id="IPR027417">
    <property type="entry name" value="P-loop_NTPase"/>
</dbReference>
<evidence type="ECO:0000256" key="4">
    <source>
        <dbReference type="ARBA" id="ARBA00022840"/>
    </source>
</evidence>
<keyword evidence="12" id="KW-1185">Reference proteome</keyword>
<organism evidence="11 12">
    <name type="scientific">Leucobacter iarius</name>
    <dbReference type="NCBI Taxonomy" id="333963"/>
    <lineage>
        <taxon>Bacteria</taxon>
        <taxon>Bacillati</taxon>
        <taxon>Actinomycetota</taxon>
        <taxon>Actinomycetes</taxon>
        <taxon>Micrococcales</taxon>
        <taxon>Microbacteriaceae</taxon>
        <taxon>Leucobacter</taxon>
    </lineage>
</organism>
<gene>
    <name evidence="11" type="ORF">GCM10009768_08820</name>
</gene>
<evidence type="ECO:0000313" key="11">
    <source>
        <dbReference type="EMBL" id="GAA1782114.1"/>
    </source>
</evidence>
<dbReference type="Gene3D" id="3.40.50.300">
    <property type="entry name" value="P-loop containing nucleotide triphosphate hydrolases"/>
    <property type="match status" value="2"/>
</dbReference>
<dbReference type="SMART" id="SM00490">
    <property type="entry name" value="HELICc"/>
    <property type="match status" value="1"/>
</dbReference>
<dbReference type="CDD" id="cd00268">
    <property type="entry name" value="DEADc"/>
    <property type="match status" value="1"/>
</dbReference>
<feature type="compositionally biased region" description="Basic and acidic residues" evidence="7">
    <location>
        <begin position="32"/>
        <end position="125"/>
    </location>
</feature>
<dbReference type="PROSITE" id="PS51194">
    <property type="entry name" value="HELICASE_CTER"/>
    <property type="match status" value="1"/>
</dbReference>
<dbReference type="InterPro" id="IPR050079">
    <property type="entry name" value="DEAD_box_RNA_helicase"/>
</dbReference>
<dbReference type="EMBL" id="BAAAOB010000001">
    <property type="protein sequence ID" value="GAA1782114.1"/>
    <property type="molecule type" value="Genomic_DNA"/>
</dbReference>
<protein>
    <recommendedName>
        <fullName evidence="13">Superfamily II DNA/RNA helicase</fullName>
    </recommendedName>
</protein>
<dbReference type="InterPro" id="IPR044742">
    <property type="entry name" value="DEAD/DEAH_RhlB"/>
</dbReference>
<dbReference type="InterPro" id="IPR011545">
    <property type="entry name" value="DEAD/DEAH_box_helicase_dom"/>
</dbReference>
<comment type="similarity">
    <text evidence="5">Belongs to the DEAD box helicase family.</text>
</comment>
<dbReference type="CDD" id="cd18787">
    <property type="entry name" value="SF2_C_DEAD"/>
    <property type="match status" value="1"/>
</dbReference>
<feature type="domain" description="Helicase C-terminal" evidence="9">
    <location>
        <begin position="465"/>
        <end position="612"/>
    </location>
</feature>
<name>A0ABN2LB62_9MICO</name>
<dbReference type="RefSeq" id="WP_344029804.1">
    <property type="nucleotide sequence ID" value="NZ_BAAAOB010000001.1"/>
</dbReference>
<dbReference type="PANTHER" id="PTHR47959">
    <property type="entry name" value="ATP-DEPENDENT RNA HELICASE RHLE-RELATED"/>
    <property type="match status" value="1"/>
</dbReference>
<comment type="caution">
    <text evidence="11">The sequence shown here is derived from an EMBL/GenBank/DDBJ whole genome shotgun (WGS) entry which is preliminary data.</text>
</comment>
<sequence length="612" mass="67583">MNQRRRGYRAPSDYNPNRGKSSGRRGRPGGRFGDDRQNAPADSPERPRRDSDPRAGQDRGTERRGSDQRGGRDTGRDAGRSDRARRDPRDRGAARSERPDRVNEGSRDRGSGHGSGRQRESHRDAAAQNGGARVFSFDADGMPRGGAPGEGRPRSERPHREHGESRGHRPQAAGHRPQDRREPPQRGSQEHSVSFERLEAKRTSAEDVRGLGFADLGLGGNIVRALTELGAERPFPIQAATIPDAVEGRHLLGRARTGSGKTIAFGAALVERILKLKAEGVFRPDPPKQRRERGVAQKRQKGEKPSVRAPKALILAPTRELALQIDRTVQPIARSVGLYTGQFVGGSPFEPQLHALHRGVDIVIGTPGRIEDLAQRGILELRDVHVTVLDEADHMCELGFLEPVQRILRRTERGGQRLLFSATLDWGVRDLVDEFLRNPAVHEIAEDAEVQGDVTHRVLVVLREDKDAALVELARRGKRVIVFCRTRAYVDRLAELFAEEGLRVTALHGDLAQAKRERNLQRFAEGKVPVLVATDVAARGLHVDDVDLVIQADPPGDAKTYVHRAGRTGRAGRDGAVLTVIPRTRQKRTRELFEQLGIEPDSFGDFAPGDEL</sequence>
<keyword evidence="2" id="KW-0378">Hydrolase</keyword>
<keyword evidence="4" id="KW-0067">ATP-binding</keyword>
<feature type="short sequence motif" description="Q motif" evidence="6">
    <location>
        <begin position="211"/>
        <end position="239"/>
    </location>
</feature>
<reference evidence="11 12" key="1">
    <citation type="journal article" date="2019" name="Int. J. Syst. Evol. Microbiol.">
        <title>The Global Catalogue of Microorganisms (GCM) 10K type strain sequencing project: providing services to taxonomists for standard genome sequencing and annotation.</title>
        <authorList>
            <consortium name="The Broad Institute Genomics Platform"/>
            <consortium name="The Broad Institute Genome Sequencing Center for Infectious Disease"/>
            <person name="Wu L."/>
            <person name="Ma J."/>
        </authorList>
    </citation>
    <scope>NUCLEOTIDE SEQUENCE [LARGE SCALE GENOMIC DNA]</scope>
    <source>
        <strain evidence="11 12">JCM 14736</strain>
    </source>
</reference>
<evidence type="ECO:0000259" key="8">
    <source>
        <dbReference type="PROSITE" id="PS51192"/>
    </source>
</evidence>